<name>A0A6J5UVD1_PRUAR</name>
<sequence>MSQRSVPRAQRGSNPLLTGTVRADALLSQAKKCDFNFRVGCLSRGHKRLTAFPSQKRLKTLSHKFRFHHSTGLNKGAQGWHDEASGIKATGFKVQF</sequence>
<dbReference type="Proteomes" id="UP000507222">
    <property type="component" value="Unassembled WGS sequence"/>
</dbReference>
<organism evidence="1 3">
    <name type="scientific">Prunus armeniaca</name>
    <name type="common">Apricot</name>
    <name type="synonym">Armeniaca vulgaris</name>
    <dbReference type="NCBI Taxonomy" id="36596"/>
    <lineage>
        <taxon>Eukaryota</taxon>
        <taxon>Viridiplantae</taxon>
        <taxon>Streptophyta</taxon>
        <taxon>Embryophyta</taxon>
        <taxon>Tracheophyta</taxon>
        <taxon>Spermatophyta</taxon>
        <taxon>Magnoliopsida</taxon>
        <taxon>eudicotyledons</taxon>
        <taxon>Gunneridae</taxon>
        <taxon>Pentapetalae</taxon>
        <taxon>rosids</taxon>
        <taxon>fabids</taxon>
        <taxon>Rosales</taxon>
        <taxon>Rosaceae</taxon>
        <taxon>Amygdaloideae</taxon>
        <taxon>Amygdaleae</taxon>
        <taxon>Prunus</taxon>
    </lineage>
</organism>
<reference evidence="4" key="1">
    <citation type="journal article" date="2020" name="Genome Biol.">
        <title>Gamete binning: chromosome-level and haplotype-resolved genome assembly enabled by high-throughput single-cell sequencing of gamete genomes.</title>
        <authorList>
            <person name="Campoy J.A."/>
            <person name="Sun H."/>
            <person name="Goel M."/>
            <person name="Jiao W.-B."/>
            <person name="Folz-Donahue K."/>
            <person name="Wang N."/>
            <person name="Rubio M."/>
            <person name="Liu C."/>
            <person name="Kukat C."/>
            <person name="Ruiz D."/>
            <person name="Huettel B."/>
            <person name="Schneeberger K."/>
        </authorList>
    </citation>
    <scope>NUCLEOTIDE SEQUENCE [LARGE SCALE GENOMIC DNA]</scope>
    <source>
        <strain evidence="4">cv. Rojo Pasion</strain>
    </source>
</reference>
<gene>
    <name evidence="1" type="ORF">CURHAP_LOCUS33524</name>
    <name evidence="2" type="ORF">ORAREDHAP_LOCUS33054</name>
</gene>
<reference evidence="1 3" key="2">
    <citation type="submission" date="2020-05" db="EMBL/GenBank/DDBJ databases">
        <authorList>
            <person name="Campoy J."/>
            <person name="Schneeberger K."/>
            <person name="Spophaly S."/>
        </authorList>
    </citation>
    <scope>NUCLEOTIDE SEQUENCE [LARGE SCALE GENOMIC DNA]</scope>
    <source>
        <strain evidence="1">PruArmRojPasFocal</strain>
    </source>
</reference>
<dbReference type="EMBL" id="CAEKKB010000005">
    <property type="protein sequence ID" value="CAB4311033.1"/>
    <property type="molecule type" value="Genomic_DNA"/>
</dbReference>
<proteinExistence type="predicted"/>
<accession>A0A6J5UVD1</accession>
<evidence type="ECO:0000313" key="2">
    <source>
        <dbReference type="EMBL" id="CAB4311033.1"/>
    </source>
</evidence>
<evidence type="ECO:0000313" key="4">
    <source>
        <dbReference type="Proteomes" id="UP000507245"/>
    </source>
</evidence>
<evidence type="ECO:0000313" key="1">
    <source>
        <dbReference type="EMBL" id="CAB4280629.1"/>
    </source>
</evidence>
<dbReference type="Proteomes" id="UP000507245">
    <property type="component" value="Unassembled WGS sequence"/>
</dbReference>
<protein>
    <submittedName>
        <fullName evidence="1">Uncharacterized protein</fullName>
    </submittedName>
</protein>
<dbReference type="EMBL" id="CAEKDK010000005">
    <property type="protein sequence ID" value="CAB4280629.1"/>
    <property type="molecule type" value="Genomic_DNA"/>
</dbReference>
<keyword evidence="4" id="KW-1185">Reference proteome</keyword>
<dbReference type="AlphaFoldDB" id="A0A6J5UVD1"/>
<evidence type="ECO:0000313" key="3">
    <source>
        <dbReference type="Proteomes" id="UP000507222"/>
    </source>
</evidence>